<keyword evidence="10" id="KW-1185">Reference proteome</keyword>
<dbReference type="GO" id="GO:0005669">
    <property type="term" value="C:transcription factor TFIID complex"/>
    <property type="evidence" value="ECO:0007669"/>
    <property type="project" value="InterPro"/>
</dbReference>
<dbReference type="InterPro" id="IPR007900">
    <property type="entry name" value="TAF4_C"/>
</dbReference>
<dbReference type="GO" id="GO:0006367">
    <property type="term" value="P:transcription initiation at RNA polymerase II promoter"/>
    <property type="evidence" value="ECO:0007669"/>
    <property type="project" value="TreeGrafter"/>
</dbReference>
<dbReference type="Pfam" id="PF05236">
    <property type="entry name" value="TAF4"/>
    <property type="match status" value="1"/>
</dbReference>
<dbReference type="FunFam" id="1.10.20.10:FF:000015">
    <property type="entry name" value="Transcription initiation factor TFIID subunit 4B"/>
    <property type="match status" value="1"/>
</dbReference>
<keyword evidence="4" id="KW-0805">Transcription regulation</keyword>
<dbReference type="Proteomes" id="UP000694391">
    <property type="component" value="Unplaced"/>
</dbReference>
<comment type="subcellular location">
    <subcellularLocation>
        <location evidence="1">Nucleus</location>
    </subcellularLocation>
</comment>
<evidence type="ECO:0000256" key="5">
    <source>
        <dbReference type="ARBA" id="ARBA00023163"/>
    </source>
</evidence>
<feature type="region of interest" description="Disordered" evidence="7">
    <location>
        <begin position="545"/>
        <end position="587"/>
    </location>
</feature>
<feature type="compositionally biased region" description="Low complexity" evidence="7">
    <location>
        <begin position="572"/>
        <end position="582"/>
    </location>
</feature>
<dbReference type="SUPFAM" id="SSF47113">
    <property type="entry name" value="Histone-fold"/>
    <property type="match status" value="1"/>
</dbReference>
<evidence type="ECO:0000256" key="3">
    <source>
        <dbReference type="ARBA" id="ARBA00022553"/>
    </source>
</evidence>
<organism evidence="9 10">
    <name type="scientific">Canis lupus dingo</name>
    <name type="common">dingo</name>
    <dbReference type="NCBI Taxonomy" id="286419"/>
    <lineage>
        <taxon>Eukaryota</taxon>
        <taxon>Metazoa</taxon>
        <taxon>Chordata</taxon>
        <taxon>Craniata</taxon>
        <taxon>Vertebrata</taxon>
        <taxon>Euteleostomi</taxon>
        <taxon>Mammalia</taxon>
        <taxon>Eutheria</taxon>
        <taxon>Laurasiatheria</taxon>
        <taxon>Carnivora</taxon>
        <taxon>Caniformia</taxon>
        <taxon>Canidae</taxon>
        <taxon>Canis</taxon>
    </lineage>
</organism>
<reference evidence="9" key="2">
    <citation type="submission" date="2025-09" db="UniProtKB">
        <authorList>
            <consortium name="Ensembl"/>
        </authorList>
    </citation>
    <scope>IDENTIFICATION</scope>
</reference>
<feature type="domain" description="TAFH" evidence="8">
    <location>
        <begin position="153"/>
        <end position="250"/>
    </location>
</feature>
<dbReference type="AlphaFoldDB" id="A0A8C0LBT5"/>
<comment type="similarity">
    <text evidence="2">Belongs to the TAF4 family.</text>
</comment>
<dbReference type="GO" id="GO:0016251">
    <property type="term" value="F:RNA polymerase II general transcription initiation factor activity"/>
    <property type="evidence" value="ECO:0007669"/>
    <property type="project" value="TreeGrafter"/>
</dbReference>
<dbReference type="Ensembl" id="ENSCAFT00020032606.1">
    <property type="protein sequence ID" value="ENSCAFP00020028254.1"/>
    <property type="gene ID" value="ENSCAFG00020022127.1"/>
</dbReference>
<evidence type="ECO:0000256" key="2">
    <source>
        <dbReference type="ARBA" id="ARBA00006178"/>
    </source>
</evidence>
<dbReference type="PANTHER" id="PTHR15138:SF18">
    <property type="entry name" value="TATA-BOX BINDING PROTEIN ASSOCIATED FACTOR 4"/>
    <property type="match status" value="1"/>
</dbReference>
<proteinExistence type="inferred from homology"/>
<keyword evidence="6" id="KW-0539">Nucleus</keyword>
<dbReference type="GeneTree" id="ENSGT00390000011620"/>
<protein>
    <submittedName>
        <fullName evidence="9">TATA-box binding protein associated factor 4</fullName>
    </submittedName>
</protein>
<reference evidence="9" key="1">
    <citation type="submission" date="2025-08" db="UniProtKB">
        <authorList>
            <consortium name="Ensembl"/>
        </authorList>
    </citation>
    <scope>IDENTIFICATION</scope>
</reference>
<evidence type="ECO:0000256" key="1">
    <source>
        <dbReference type="ARBA" id="ARBA00004123"/>
    </source>
</evidence>
<dbReference type="CDD" id="cd08045">
    <property type="entry name" value="HFD_TAF4"/>
    <property type="match status" value="1"/>
</dbReference>
<dbReference type="FunFam" id="1.20.120.1110:FF:000002">
    <property type="entry name" value="Transcription initiation factor TFIID subunit 4B"/>
    <property type="match status" value="1"/>
</dbReference>
<dbReference type="InterPro" id="IPR045144">
    <property type="entry name" value="TAF4"/>
</dbReference>
<feature type="compositionally biased region" description="Basic and acidic residues" evidence="7">
    <location>
        <begin position="511"/>
        <end position="529"/>
    </location>
</feature>
<feature type="compositionally biased region" description="Gly residues" evidence="7">
    <location>
        <begin position="562"/>
        <end position="571"/>
    </location>
</feature>
<dbReference type="InterPro" id="IPR037249">
    <property type="entry name" value="TAFH/NHR1_dom_sf"/>
</dbReference>
<feature type="region of interest" description="Disordered" evidence="7">
    <location>
        <begin position="505"/>
        <end position="533"/>
    </location>
</feature>
<keyword evidence="3" id="KW-0597">Phosphoprotein</keyword>
<dbReference type="PROSITE" id="PS51119">
    <property type="entry name" value="TAFH"/>
    <property type="match status" value="1"/>
</dbReference>
<dbReference type="GO" id="GO:0003677">
    <property type="term" value="F:DNA binding"/>
    <property type="evidence" value="ECO:0007669"/>
    <property type="project" value="TreeGrafter"/>
</dbReference>
<evidence type="ECO:0000256" key="7">
    <source>
        <dbReference type="SAM" id="MobiDB-lite"/>
    </source>
</evidence>
<dbReference type="Pfam" id="PF07531">
    <property type="entry name" value="TAFH"/>
    <property type="match status" value="1"/>
</dbReference>
<keyword evidence="5" id="KW-0804">Transcription</keyword>
<dbReference type="GO" id="GO:0006357">
    <property type="term" value="P:regulation of transcription by RNA polymerase II"/>
    <property type="evidence" value="ECO:0007669"/>
    <property type="project" value="UniProtKB-ARBA"/>
</dbReference>
<dbReference type="Gene3D" id="1.20.120.1110">
    <property type="entry name" value="TAFH/NHR1 domain"/>
    <property type="match status" value="1"/>
</dbReference>
<dbReference type="PANTHER" id="PTHR15138">
    <property type="entry name" value="TRANSCRIPTION INITIATION FACTOR TFIID SUBUNIT 4"/>
    <property type="match status" value="1"/>
</dbReference>
<dbReference type="SMART" id="SM00549">
    <property type="entry name" value="TAFH"/>
    <property type="match status" value="1"/>
</dbReference>
<dbReference type="InterPro" id="IPR009072">
    <property type="entry name" value="Histone-fold"/>
</dbReference>
<dbReference type="GO" id="GO:0046982">
    <property type="term" value="F:protein heterodimerization activity"/>
    <property type="evidence" value="ECO:0007669"/>
    <property type="project" value="InterPro"/>
</dbReference>
<dbReference type="InterPro" id="IPR003894">
    <property type="entry name" value="TAFH_NHR1"/>
</dbReference>
<accession>A0A8C0LBT5</accession>
<evidence type="ECO:0000313" key="10">
    <source>
        <dbReference type="Proteomes" id="UP000694391"/>
    </source>
</evidence>
<sequence>MRGTSPDARSPLSPGMVLVRSENGQLLMIPQQALAQMQAQAHVQTQPQTTMAPRPATPTSAPPVQISTVQAPGTPIIARQVTPTTIIKQVSQAQTTVQPNTALQRSPGVQPQLVLGGAAQTTSLGTATAVQTGTPQRTVPGATTTSTAATETMENVKKCKNFLSTLIKLASSGKQSTETAANVKELVQSLLDGKIEAEDFTSRLYRELNSSPQPYLVPFLKRSLPALRQLTPDSAAFIQQSQQQPPPASQATTALTAVVLSSSAQRTAGKTAATVTGALQPPVISLTQPTQVGVGKQGQPTPLVIQQPPKPGALIRPPQVTLTQTPMVALRQPHSRIVLTAPQQIQLNQLQPGEAPCGRHLRGGWVDDDDINDVASMAGVNLSEESARILATNSELVGTLTRSCKDETFLLPAPLQRRILEIGKKHGITELHPDVVSYVSHATQQRLQNLVEKISETAQQKNFSYKDDDRYEQASDVRAQLKFFEQLDQIEKQRKDEQEREILMRAAKSRSRQEDPEQLRLKQKAKEMQQQELAQMRQRDANLTALAAIGPRKKRKVDSPGPGSGTEGSGPGSAVPGSSGVGTPRQFTRQRITRVNLRDLIFCLENERETSHSLLLYKAFLK</sequence>
<evidence type="ECO:0000256" key="6">
    <source>
        <dbReference type="ARBA" id="ARBA00023242"/>
    </source>
</evidence>
<dbReference type="SUPFAM" id="SSF158553">
    <property type="entry name" value="TAFH domain-like"/>
    <property type="match status" value="1"/>
</dbReference>
<name>A0A8C0LBT5_CANLU</name>
<evidence type="ECO:0000256" key="4">
    <source>
        <dbReference type="ARBA" id="ARBA00023015"/>
    </source>
</evidence>
<evidence type="ECO:0000313" key="9">
    <source>
        <dbReference type="Ensembl" id="ENSCAFP00020028254.1"/>
    </source>
</evidence>
<evidence type="ECO:0000259" key="8">
    <source>
        <dbReference type="PROSITE" id="PS51119"/>
    </source>
</evidence>
<dbReference type="Gene3D" id="1.10.20.10">
    <property type="entry name" value="Histone, subunit A"/>
    <property type="match status" value="1"/>
</dbReference>